<dbReference type="GO" id="GO:0006954">
    <property type="term" value="P:inflammatory response"/>
    <property type="evidence" value="ECO:0007669"/>
    <property type="project" value="TreeGrafter"/>
</dbReference>
<evidence type="ECO:0000256" key="6">
    <source>
        <dbReference type="ARBA" id="ARBA00023136"/>
    </source>
</evidence>
<evidence type="ECO:0000256" key="4">
    <source>
        <dbReference type="ARBA" id="ARBA00022989"/>
    </source>
</evidence>
<keyword evidence="3" id="KW-0812">Transmembrane</keyword>
<evidence type="ECO:0000256" key="9">
    <source>
        <dbReference type="ARBA" id="ARBA00023224"/>
    </source>
</evidence>
<evidence type="ECO:0000256" key="8">
    <source>
        <dbReference type="ARBA" id="ARBA00023180"/>
    </source>
</evidence>
<dbReference type="GO" id="GO:0004957">
    <property type="term" value="F:prostaglandin E receptor activity"/>
    <property type="evidence" value="ECO:0007669"/>
    <property type="project" value="TreeGrafter"/>
</dbReference>
<dbReference type="AlphaFoldDB" id="A0A8C4QF32"/>
<comment type="subcellular location">
    <subcellularLocation>
        <location evidence="1">Cell membrane</location>
        <topology evidence="1">Multi-pass membrane protein</topology>
    </subcellularLocation>
</comment>
<evidence type="ECO:0000256" key="7">
    <source>
        <dbReference type="ARBA" id="ARBA00023170"/>
    </source>
</evidence>
<dbReference type="InterPro" id="IPR008365">
    <property type="entry name" value="Prostanoid_rcpt"/>
</dbReference>
<keyword evidence="5" id="KW-0297">G-protein coupled receptor</keyword>
<evidence type="ECO:0000256" key="3">
    <source>
        <dbReference type="ARBA" id="ARBA00022692"/>
    </source>
</evidence>
<dbReference type="GO" id="GO:0007189">
    <property type="term" value="P:adenylate cyclase-activating G protein-coupled receptor signaling pathway"/>
    <property type="evidence" value="ECO:0007669"/>
    <property type="project" value="TreeGrafter"/>
</dbReference>
<dbReference type="GO" id="GO:0050728">
    <property type="term" value="P:negative regulation of inflammatory response"/>
    <property type="evidence" value="ECO:0007669"/>
    <property type="project" value="TreeGrafter"/>
</dbReference>
<dbReference type="GO" id="GO:0005886">
    <property type="term" value="C:plasma membrane"/>
    <property type="evidence" value="ECO:0007669"/>
    <property type="project" value="UniProtKB-SubCell"/>
</dbReference>
<protein>
    <submittedName>
        <fullName evidence="11">Uncharacterized protein</fullName>
    </submittedName>
</protein>
<dbReference type="SUPFAM" id="SSF81321">
    <property type="entry name" value="Family A G protein-coupled receptor-like"/>
    <property type="match status" value="1"/>
</dbReference>
<keyword evidence="10" id="KW-0732">Signal</keyword>
<evidence type="ECO:0000256" key="5">
    <source>
        <dbReference type="ARBA" id="ARBA00023040"/>
    </source>
</evidence>
<feature type="chain" id="PRO_5034429225" evidence="10">
    <location>
        <begin position="27"/>
        <end position="189"/>
    </location>
</feature>
<feature type="signal peptide" evidence="10">
    <location>
        <begin position="1"/>
        <end position="26"/>
    </location>
</feature>
<evidence type="ECO:0000256" key="2">
    <source>
        <dbReference type="ARBA" id="ARBA00022475"/>
    </source>
</evidence>
<organism evidence="11 12">
    <name type="scientific">Eptatretus burgeri</name>
    <name type="common">Inshore hagfish</name>
    <dbReference type="NCBI Taxonomy" id="7764"/>
    <lineage>
        <taxon>Eukaryota</taxon>
        <taxon>Metazoa</taxon>
        <taxon>Chordata</taxon>
        <taxon>Craniata</taxon>
        <taxon>Vertebrata</taxon>
        <taxon>Cyclostomata</taxon>
        <taxon>Myxini</taxon>
        <taxon>Myxiniformes</taxon>
        <taxon>Myxinidae</taxon>
        <taxon>Eptatretinae</taxon>
        <taxon>Eptatretus</taxon>
    </lineage>
</organism>
<sequence>MKLAHLGKVLFRFHHLFSSLVQVLEGNTTNTLFPQIRIFVNQIYKPEVVRNLQENPDLLAIRFASLNPILNPWVYILCRRKLLPYVTHMFRQLLCKFDEGSRNEATSQIAHRRKREATTELRASIHWMPTLSKPIFHGNNANIRTDKSEAIASPSILFCVRGVIIISTQGLAGWPRPEMYAQSPLSCLT</sequence>
<reference evidence="11" key="2">
    <citation type="submission" date="2025-09" db="UniProtKB">
        <authorList>
            <consortium name="Ensembl"/>
        </authorList>
    </citation>
    <scope>IDENTIFICATION</scope>
</reference>
<dbReference type="GeneTree" id="ENSGT00690000103867"/>
<keyword evidence="8" id="KW-0325">Glycoprotein</keyword>
<keyword evidence="9" id="KW-0807">Transducer</keyword>
<evidence type="ECO:0000256" key="10">
    <source>
        <dbReference type="SAM" id="SignalP"/>
    </source>
</evidence>
<keyword evidence="6" id="KW-0472">Membrane</keyword>
<dbReference type="PANTHER" id="PTHR11866:SF6">
    <property type="entry name" value="PROSTAGLANDIN E2 RECEPTOR EP4 SUBTYPE"/>
    <property type="match status" value="1"/>
</dbReference>
<evidence type="ECO:0000313" key="12">
    <source>
        <dbReference type="Proteomes" id="UP000694388"/>
    </source>
</evidence>
<dbReference type="Ensembl" id="ENSEBUT00000014625.1">
    <property type="protein sequence ID" value="ENSEBUP00000014048.1"/>
    <property type="gene ID" value="ENSEBUG00000008853.1"/>
</dbReference>
<keyword evidence="12" id="KW-1185">Reference proteome</keyword>
<keyword evidence="2" id="KW-1003">Cell membrane</keyword>
<evidence type="ECO:0000313" key="11">
    <source>
        <dbReference type="Ensembl" id="ENSEBUP00000014048.1"/>
    </source>
</evidence>
<dbReference type="Proteomes" id="UP000694388">
    <property type="component" value="Unplaced"/>
</dbReference>
<dbReference type="GO" id="GO:0007204">
    <property type="term" value="P:positive regulation of cytosolic calcium ion concentration"/>
    <property type="evidence" value="ECO:0007669"/>
    <property type="project" value="TreeGrafter"/>
</dbReference>
<name>A0A8C4QF32_EPTBU</name>
<keyword evidence="4" id="KW-1133">Transmembrane helix</keyword>
<dbReference type="GO" id="GO:0071380">
    <property type="term" value="P:cellular response to prostaglandin E stimulus"/>
    <property type="evidence" value="ECO:0007669"/>
    <property type="project" value="TreeGrafter"/>
</dbReference>
<dbReference type="PANTHER" id="PTHR11866">
    <property type="entry name" value="G-PROTEIN COUPLED RECEPTOR FAMILY 1 MEMBER"/>
    <property type="match status" value="1"/>
</dbReference>
<keyword evidence="7" id="KW-0675">Receptor</keyword>
<evidence type="ECO:0000256" key="1">
    <source>
        <dbReference type="ARBA" id="ARBA00004651"/>
    </source>
</evidence>
<proteinExistence type="predicted"/>
<reference evidence="11" key="1">
    <citation type="submission" date="2025-08" db="UniProtKB">
        <authorList>
            <consortium name="Ensembl"/>
        </authorList>
    </citation>
    <scope>IDENTIFICATION</scope>
</reference>
<accession>A0A8C4QF32</accession>